<dbReference type="SUPFAM" id="SSF53335">
    <property type="entry name" value="S-adenosyl-L-methionine-dependent methyltransferases"/>
    <property type="match status" value="1"/>
</dbReference>
<dbReference type="PROSITE" id="PS00092">
    <property type="entry name" value="N6_MTASE"/>
    <property type="match status" value="1"/>
</dbReference>
<comment type="similarity">
    <text evidence="1">Belongs to the N(4)/N(6)-methyltransferase family.</text>
</comment>
<dbReference type="GO" id="GO:0003677">
    <property type="term" value="F:DNA binding"/>
    <property type="evidence" value="ECO:0007669"/>
    <property type="project" value="InterPro"/>
</dbReference>
<gene>
    <name evidence="5" type="primary">bamHIM_5</name>
    <name evidence="5" type="ORF">NCTC12714_01296</name>
</gene>
<evidence type="ECO:0000256" key="1">
    <source>
        <dbReference type="ARBA" id="ARBA00006594"/>
    </source>
</evidence>
<dbReference type="Pfam" id="PF01555">
    <property type="entry name" value="N6_N4_Mtase"/>
    <property type="match status" value="1"/>
</dbReference>
<reference evidence="5 6" key="1">
    <citation type="submission" date="2018-06" db="EMBL/GenBank/DDBJ databases">
        <authorList>
            <consortium name="Pathogen Informatics"/>
            <person name="Doyle S."/>
        </authorList>
    </citation>
    <scope>NUCLEOTIDE SEQUENCE [LARGE SCALE GENOMIC DNA]</scope>
    <source>
        <strain evidence="5 6">NCTC12714</strain>
    </source>
</reference>
<keyword evidence="6" id="KW-1185">Reference proteome</keyword>
<proteinExistence type="inferred from homology"/>
<dbReference type="GO" id="GO:0032259">
    <property type="term" value="P:methylation"/>
    <property type="evidence" value="ECO:0007669"/>
    <property type="project" value="UniProtKB-KW"/>
</dbReference>
<evidence type="ECO:0000259" key="4">
    <source>
        <dbReference type="Pfam" id="PF01555"/>
    </source>
</evidence>
<keyword evidence="2 5" id="KW-0489">Methyltransferase</keyword>
<dbReference type="InterPro" id="IPR002052">
    <property type="entry name" value="DNA_methylase_N6_adenine_CS"/>
</dbReference>
<dbReference type="REBASE" id="432007">
    <property type="entry name" value="M.Hmu12714ORF1296P"/>
</dbReference>
<evidence type="ECO:0000313" key="5">
    <source>
        <dbReference type="EMBL" id="STQ86489.1"/>
    </source>
</evidence>
<dbReference type="PRINTS" id="PR00508">
    <property type="entry name" value="S21N4MTFRASE"/>
</dbReference>
<dbReference type="EC" id="2.1.1.113" evidence="5"/>
<dbReference type="InterPro" id="IPR001091">
    <property type="entry name" value="RM_Methyltransferase"/>
</dbReference>
<evidence type="ECO:0000256" key="3">
    <source>
        <dbReference type="ARBA" id="ARBA00022679"/>
    </source>
</evidence>
<organism evidence="5 6">
    <name type="scientific">Helicobacter muridarum</name>
    <dbReference type="NCBI Taxonomy" id="216"/>
    <lineage>
        <taxon>Bacteria</taxon>
        <taxon>Pseudomonadati</taxon>
        <taxon>Campylobacterota</taxon>
        <taxon>Epsilonproteobacteria</taxon>
        <taxon>Campylobacterales</taxon>
        <taxon>Helicobacteraceae</taxon>
        <taxon>Helicobacter</taxon>
    </lineage>
</organism>
<sequence>MDYKKAFYSKLQDCYLGVKLKDFQQGNVAKNGFSNLLKIKEQYFAHIKAYLDSQIAGEPQSNDIYNKLFTFFDSYLNESGTPFFNDTPAYKNIYAKVYSNSKDTSLFYKTQNLYYVKSDTLYQSLTLTDDKQSYEIVFDASEYKQNADNTKNKIIFKFAGIESINSETNDEGKSQILIKVSNQKDFFPELNNVFKQNSNEFSEEFLKDLRQNEILKDSRMKINEEELKKIFRSYKKQAEIDFFIHKNATAFLKEQFDLWIFNYLYKQSDIQEWNPQIIAHLQRIKNIAYEVIKLIGDFENELKAVWLKPKFAKKVEYVFSLDKLISNCSLTQSSWEFQKTASVISDGLTSSQFSSQSANLMQDTRIADTSTLSNYPKQKTLIDFIINDKGFESQVKEWQELNLIDENFDKQNFLDFCHSETALAGEESKNMKSQQSNKRDISHFSNAQYDKVVNCHSEVLHSKAEESKDNKYRYLPLDTKHFTRETKYKILSSFENLESILNGELIKSDNFQALNTLMPKYQGKVDLIYIDPPFNLGENASFDYKVNFKDSTWASLLDSRLELARDILSNNGSIFVRCDYNGNFIVRNLLNNIFGEDNFVNEIIVSKSAKLTETIKKYHSGNDSLFFFSKSEEYIFNVQGIEREERKWRAMHLPGERWSPIPKQYIDLFSKENLVFKNSKWTSKARIILGQEYLPPNGRHWALSQETIFELEKQGGIRLIDGVPKTQESDTKKLTSNWTDWVGYSSDWGFQTENHEKVLQRAILTGSNQDSIILDYHLGSGTTLAVAQKLGRKWLGVEMGEHFYSVVIPRLKKVIAGFQSGISKECDYQGGGAFRYYELESYEEALANCEYVLSFCHSKSSLCHTEALAEVSQQGNKRDISASPQYDNEIYKGKDYAKAKTILDYRKSRKLIDKLSKGESVCLDMHTEYRKGFDIFQTIANLMGWKIKRLFLDSKGTESCEFDNGEILNLDSIDLAKYPKLKNLIWWE</sequence>
<keyword evidence="3 5" id="KW-0808">Transferase</keyword>
<dbReference type="InterPro" id="IPR002941">
    <property type="entry name" value="DNA_methylase_N4/N6"/>
</dbReference>
<evidence type="ECO:0000256" key="2">
    <source>
        <dbReference type="ARBA" id="ARBA00022603"/>
    </source>
</evidence>
<feature type="domain" description="DNA methylase N-4/N-6" evidence="4">
    <location>
        <begin position="525"/>
        <end position="805"/>
    </location>
</feature>
<dbReference type="InterPro" id="IPR029063">
    <property type="entry name" value="SAM-dependent_MTases_sf"/>
</dbReference>
<accession>A0A377PVH7</accession>
<dbReference type="Gene3D" id="3.40.50.150">
    <property type="entry name" value="Vaccinia Virus protein VP39"/>
    <property type="match status" value="1"/>
</dbReference>
<dbReference type="RefSeq" id="WP_172458478.1">
    <property type="nucleotide sequence ID" value="NZ_UGJE01000002.1"/>
</dbReference>
<protein>
    <submittedName>
        <fullName evidence="5">Type III restriction-modification system methylation subunit</fullName>
        <ecNumber evidence="5">2.1.1.113</ecNumber>
    </submittedName>
</protein>
<dbReference type="EMBL" id="UGJE01000002">
    <property type="protein sequence ID" value="STQ86489.1"/>
    <property type="molecule type" value="Genomic_DNA"/>
</dbReference>
<evidence type="ECO:0000313" key="6">
    <source>
        <dbReference type="Proteomes" id="UP000255139"/>
    </source>
</evidence>
<dbReference type="AlphaFoldDB" id="A0A377PVH7"/>
<dbReference type="GO" id="GO:0008170">
    <property type="term" value="F:N-methyltransferase activity"/>
    <property type="evidence" value="ECO:0007669"/>
    <property type="project" value="InterPro"/>
</dbReference>
<name>A0A377PVH7_9HELI</name>
<dbReference type="GO" id="GO:0015667">
    <property type="term" value="F:site-specific DNA-methyltransferase (cytosine-N4-specific) activity"/>
    <property type="evidence" value="ECO:0007669"/>
    <property type="project" value="UniProtKB-EC"/>
</dbReference>
<dbReference type="Proteomes" id="UP000255139">
    <property type="component" value="Unassembled WGS sequence"/>
</dbReference>